<dbReference type="InterPro" id="IPR058513">
    <property type="entry name" value="DUF8200"/>
</dbReference>
<feature type="signal peptide" evidence="1">
    <location>
        <begin position="1"/>
        <end position="35"/>
    </location>
</feature>
<name>A0ABT1XLU2_9SPHN</name>
<feature type="chain" id="PRO_5046117067" description="Secreted protein" evidence="1">
    <location>
        <begin position="36"/>
        <end position="113"/>
    </location>
</feature>
<evidence type="ECO:0000313" key="2">
    <source>
        <dbReference type="EMBL" id="MCR2832633.1"/>
    </source>
</evidence>
<dbReference type="Pfam" id="PF26624">
    <property type="entry name" value="DUF8200"/>
    <property type="match status" value="1"/>
</dbReference>
<dbReference type="InterPro" id="IPR058067">
    <property type="entry name" value="CC_3452-like"/>
</dbReference>
<dbReference type="NCBIfam" id="NF047636">
    <property type="entry name" value="CC_3452_fam"/>
    <property type="match status" value="1"/>
</dbReference>
<dbReference type="Proteomes" id="UP001206067">
    <property type="component" value="Unassembled WGS sequence"/>
</dbReference>
<gene>
    <name evidence="2" type="ORF">NSO95_01625</name>
</gene>
<dbReference type="RefSeq" id="WP_257594393.1">
    <property type="nucleotide sequence ID" value="NZ_JANKHH010000001.1"/>
</dbReference>
<protein>
    <recommendedName>
        <fullName evidence="4">Secreted protein</fullName>
    </recommendedName>
</protein>
<evidence type="ECO:0008006" key="4">
    <source>
        <dbReference type="Google" id="ProtNLM"/>
    </source>
</evidence>
<proteinExistence type="predicted"/>
<keyword evidence="1" id="KW-0732">Signal</keyword>
<evidence type="ECO:0000256" key="1">
    <source>
        <dbReference type="SAM" id="SignalP"/>
    </source>
</evidence>
<reference evidence="2 3" key="1">
    <citation type="submission" date="2022-08" db="EMBL/GenBank/DDBJ databases">
        <title>Polyphasic taxonomy analysis of Qipengyuania sp.RS5-5.</title>
        <authorList>
            <person name="Xamxidin M."/>
            <person name="Wu M."/>
        </authorList>
    </citation>
    <scope>NUCLEOTIDE SEQUENCE [LARGE SCALE GENOMIC DNA]</scope>
    <source>
        <strain evidence="2 3">RS5-5</strain>
    </source>
</reference>
<evidence type="ECO:0000313" key="3">
    <source>
        <dbReference type="Proteomes" id="UP001206067"/>
    </source>
</evidence>
<dbReference type="EMBL" id="JANKHH010000001">
    <property type="protein sequence ID" value="MCR2832633.1"/>
    <property type="molecule type" value="Genomic_DNA"/>
</dbReference>
<organism evidence="2 3">
    <name type="scientific">Parerythrobacter lacustris</name>
    <dbReference type="NCBI Taxonomy" id="2969984"/>
    <lineage>
        <taxon>Bacteria</taxon>
        <taxon>Pseudomonadati</taxon>
        <taxon>Pseudomonadota</taxon>
        <taxon>Alphaproteobacteria</taxon>
        <taxon>Sphingomonadales</taxon>
        <taxon>Erythrobacteraceae</taxon>
        <taxon>Parerythrobacter</taxon>
    </lineage>
</organism>
<keyword evidence="3" id="KW-1185">Reference proteome</keyword>
<sequence length="113" mass="11447">MALSLSLSRAVPAAVVALGWTALSFGAVTATPAEARGNAPHYTVELAAPAKEARTIAGGIAWSCEGTTCVAGKGSSRPEVMCARLQREVGQIASFTTDGNALPAEKLASCNSK</sequence>
<comment type="caution">
    <text evidence="2">The sequence shown here is derived from an EMBL/GenBank/DDBJ whole genome shotgun (WGS) entry which is preliminary data.</text>
</comment>
<accession>A0ABT1XLU2</accession>